<protein>
    <submittedName>
        <fullName evidence="3">Sigma C cell recognition protein</fullName>
    </submittedName>
</protein>
<dbReference type="InterPro" id="IPR007662">
    <property type="entry name" value="SigmaC_C"/>
</dbReference>
<feature type="domain" description="Reovirus sigma C capsid protein triple beta spiral" evidence="2">
    <location>
        <begin position="156"/>
        <end position="193"/>
    </location>
</feature>
<evidence type="ECO:0000259" key="1">
    <source>
        <dbReference type="Pfam" id="PF04582"/>
    </source>
</evidence>
<dbReference type="Pfam" id="PF04582">
    <property type="entry name" value="Reo_sigmaC"/>
    <property type="match status" value="1"/>
</dbReference>
<proteinExistence type="predicted"/>
<dbReference type="Gene3D" id="2.10.25.20">
    <property type="entry name" value="reovirus attachment protein sigma1, domain 1"/>
    <property type="match status" value="1"/>
</dbReference>
<evidence type="ECO:0000313" key="3">
    <source>
        <dbReference type="EMBL" id="ACD43461.1"/>
    </source>
</evidence>
<dbReference type="Gene3D" id="2.60.90.40">
    <property type="match status" value="1"/>
</dbReference>
<dbReference type="EMBL" id="EU529741">
    <property type="protein sequence ID" value="ACD43461.1"/>
    <property type="molecule type" value="Genomic_RNA"/>
</dbReference>
<reference evidence="3" key="1">
    <citation type="journal article" date="2008" name="Avian Dis.">
        <title>Sequence analysis of four double-stranded RNA genomic segments reveals an orthoreovirus with a unique genotype infecting psittaciformes.</title>
        <authorList>
            <person name="de Kloet S.R."/>
        </authorList>
    </citation>
    <scope>NUCLEOTIDE SEQUENCE</scope>
    <source>
        <strain evidence="3">PsRVNe01</strain>
    </source>
</reference>
<name>B6RZW3_9REOV</name>
<sequence length="324" mass="34498">MDGLNQSQRREVVGLILSLTSNANTNSGDLGPIYDRLTALETRQLDADQTLASLSDALSSISSDLSEVLSALGELTAQLTSITLKLTSVESSVSDHSKAIDDLRQSMTANTSAIANVTSAVSAMSPRLDNVISDVSQHSLTLVDLVSRISALEKGGGSDLVFSAPLQLRDKVVSLQLDPYFASSSPALANYSTNAALMMFQWLARADSGGVVTMNANAHAHGCRTDVLMSTLQPLTVAATSVTVTMNLDYIIDKPSDLSRLTPSRAFQGPSFPVEITYQRDGKLYTFQVYGTFTEPTSFKFSFVTSGTGAGNLTYLTVKDGIDT</sequence>
<evidence type="ECO:0000259" key="2">
    <source>
        <dbReference type="Pfam" id="PF17750"/>
    </source>
</evidence>
<dbReference type="Pfam" id="PF17750">
    <property type="entry name" value="Reo_sigmaC_M"/>
    <property type="match status" value="1"/>
</dbReference>
<organism evidence="3">
    <name type="scientific">Psittacine orthoreovirus SRK/Germany/2007</name>
    <dbReference type="NCBI Taxonomy" id="529100"/>
    <lineage>
        <taxon>Viruses</taxon>
        <taxon>Riboviria</taxon>
        <taxon>Orthornavirae</taxon>
        <taxon>Duplornaviricota</taxon>
        <taxon>Resentoviricetes</taxon>
        <taxon>Reovirales</taxon>
        <taxon>Spinareoviridae</taxon>
        <taxon>Orthoreovirus</taxon>
        <taxon>Orthoreovirus neoavis</taxon>
        <taxon>Neoavian orthoreovirus</taxon>
    </lineage>
</organism>
<accession>B6RZW3</accession>
<dbReference type="Gene3D" id="1.20.5.340">
    <property type="match status" value="1"/>
</dbReference>
<feature type="domain" description="Reovirus sigma C capsid protein C-terminal" evidence="1">
    <location>
        <begin position="197"/>
        <end position="324"/>
    </location>
</feature>
<dbReference type="InterPro" id="IPR041345">
    <property type="entry name" value="Reo_sigmaC_M"/>
</dbReference>